<dbReference type="EMBL" id="UGYV01000001">
    <property type="protein sequence ID" value="SUI90774.1"/>
    <property type="molecule type" value="Genomic_DNA"/>
</dbReference>
<dbReference type="AlphaFoldDB" id="A0A380B253"/>
<dbReference type="SUPFAM" id="SSF48150">
    <property type="entry name" value="DNA-glycosylase"/>
    <property type="match status" value="1"/>
</dbReference>
<evidence type="ECO:0000313" key="2">
    <source>
        <dbReference type="Proteomes" id="UP000255061"/>
    </source>
</evidence>
<dbReference type="GO" id="GO:0006284">
    <property type="term" value="P:base-excision repair"/>
    <property type="evidence" value="ECO:0007669"/>
    <property type="project" value="InterPro"/>
</dbReference>
<protein>
    <submittedName>
        <fullName evidence="1">3-methyl-adenine DNA glycosylase I</fullName>
    </submittedName>
</protein>
<dbReference type="InterPro" id="IPR005019">
    <property type="entry name" value="Adenine_glyco"/>
</dbReference>
<gene>
    <name evidence="1" type="ORF">NCTC10736_03173</name>
</gene>
<evidence type="ECO:0000313" key="1">
    <source>
        <dbReference type="EMBL" id="SUI90774.1"/>
    </source>
</evidence>
<name>A0A380B253_9GAMM</name>
<organism evidence="1 2">
    <name type="scientific">Shewanella morhuae</name>
    <dbReference type="NCBI Taxonomy" id="365591"/>
    <lineage>
        <taxon>Bacteria</taxon>
        <taxon>Pseudomonadati</taxon>
        <taxon>Pseudomonadota</taxon>
        <taxon>Gammaproteobacteria</taxon>
        <taxon>Alteromonadales</taxon>
        <taxon>Shewanellaceae</taxon>
        <taxon>Shewanella</taxon>
    </lineage>
</organism>
<dbReference type="InterPro" id="IPR011257">
    <property type="entry name" value="DNA_glycosylase"/>
</dbReference>
<dbReference type="PANTHER" id="PTHR30037:SF3">
    <property type="entry name" value="BLR0857 PROTEIN"/>
    <property type="match status" value="1"/>
</dbReference>
<dbReference type="Pfam" id="PF03352">
    <property type="entry name" value="Adenine_glyco"/>
    <property type="match status" value="1"/>
</dbReference>
<proteinExistence type="predicted"/>
<dbReference type="GO" id="GO:0008725">
    <property type="term" value="F:DNA-3-methyladenine glycosylase activity"/>
    <property type="evidence" value="ECO:0007669"/>
    <property type="project" value="InterPro"/>
</dbReference>
<dbReference type="PANTHER" id="PTHR30037">
    <property type="entry name" value="DNA-3-METHYLADENINE GLYCOSYLASE 1"/>
    <property type="match status" value="1"/>
</dbReference>
<dbReference type="InterPro" id="IPR052891">
    <property type="entry name" value="DNA-3mA_glycosylase"/>
</dbReference>
<reference evidence="1 2" key="1">
    <citation type="submission" date="2018-06" db="EMBL/GenBank/DDBJ databases">
        <authorList>
            <consortium name="Pathogen Informatics"/>
            <person name="Doyle S."/>
        </authorList>
    </citation>
    <scope>NUCLEOTIDE SEQUENCE [LARGE SCALE GENOMIC DNA]</scope>
    <source>
        <strain evidence="1 2">NCTC10736</strain>
    </source>
</reference>
<sequence length="259" mass="29241">MRLNDLLGIKIGIINAVFKVSEFNQFKGSYMNQLERFSSIYARASDRKGGSAGLEALLSGCLTDDEIRRYRDAELLSAMSRQVFQSGFVWRVVVNKWPEYEKSFFGFEPHKVLMLSPEQIQTRASDATLIRHLKKTQAIYDNALMIHDIAREHGSLAQLIADWPTQDIIGLWALLKKRGTRLGGNTGPYFLRGIGKDTFLLTDDVKGYFKTHNLVDAGFTSQTALKQVQAVFNQWQQQSGRCLADISRILACSVGDNRI</sequence>
<accession>A0A380B253</accession>
<dbReference type="Proteomes" id="UP000255061">
    <property type="component" value="Unassembled WGS sequence"/>
</dbReference>
<dbReference type="Gene3D" id="1.10.340.30">
    <property type="entry name" value="Hypothetical protein, domain 2"/>
    <property type="match status" value="1"/>
</dbReference>